<evidence type="ECO:0000256" key="2">
    <source>
        <dbReference type="ARBA" id="ARBA00023125"/>
    </source>
</evidence>
<dbReference type="SUPFAM" id="SSF57701">
    <property type="entry name" value="Zn2/Cys6 DNA-binding domain"/>
    <property type="match status" value="1"/>
</dbReference>
<accession>A0A0U5GND9</accession>
<dbReference type="Pfam" id="PF00172">
    <property type="entry name" value="Zn_clus"/>
    <property type="match status" value="1"/>
</dbReference>
<dbReference type="GO" id="GO:0008270">
    <property type="term" value="F:zinc ion binding"/>
    <property type="evidence" value="ECO:0007669"/>
    <property type="project" value="InterPro"/>
</dbReference>
<gene>
    <name evidence="6" type="ORF">ASPCAL02241</name>
</gene>
<feature type="domain" description="Zn(2)-C6 fungal-type" evidence="5">
    <location>
        <begin position="34"/>
        <end position="64"/>
    </location>
</feature>
<dbReference type="InterPro" id="IPR036864">
    <property type="entry name" value="Zn2-C6_fun-type_DNA-bd_sf"/>
</dbReference>
<evidence type="ECO:0000256" key="4">
    <source>
        <dbReference type="ARBA" id="ARBA00023242"/>
    </source>
</evidence>
<dbReference type="EMBL" id="CDMC01000002">
    <property type="protein sequence ID" value="CEN59797.1"/>
    <property type="molecule type" value="Genomic_DNA"/>
</dbReference>
<dbReference type="OMA" id="KKEYLMH"/>
<dbReference type="GO" id="GO:0003677">
    <property type="term" value="F:DNA binding"/>
    <property type="evidence" value="ECO:0007669"/>
    <property type="project" value="UniProtKB-KW"/>
</dbReference>
<keyword evidence="1" id="KW-0805">Transcription regulation</keyword>
<name>A0A0U5GND9_ASPCI</name>
<keyword evidence="2" id="KW-0238">DNA-binding</keyword>
<proteinExistence type="predicted"/>
<dbReference type="STRING" id="454130.A0A0U5GND9"/>
<dbReference type="Gene3D" id="4.10.240.10">
    <property type="entry name" value="Zn(2)-C6 fungal-type DNA-binding domain"/>
    <property type="match status" value="1"/>
</dbReference>
<dbReference type="PROSITE" id="PS00463">
    <property type="entry name" value="ZN2_CY6_FUNGAL_1"/>
    <property type="match status" value="1"/>
</dbReference>
<keyword evidence="7" id="KW-1185">Reference proteome</keyword>
<sequence>MSTGLSTPAALDAANALRRAPRRHRAPHAKSRNGCYTCKQRRVKCDEVRPSCGACLSRGDPCTFPTPATCFPILSETARPRKKDKRHVRASDSLQPLEFHQSGLSARPAPAQHGGAFDFAQMSLLTRFLLHTSRTMNLHPKRIMVWQRAIPEIARKREYLMHLLLALAGSHARYEYYVSELADPTSAPYQDSDCGVVDSSTDRDLHCIVTHHQKGLQGFREALGQISSITAEEVFCGSILITAFAFGSLSICDPDTSTEPGSSNGDELPSTGWLHLCRGMVGVVSEHWATLKLGSLRCMLFYEYANDDWRSFGGPLPPPIYPRLAQASRTVSIFAQGASRALEMLRTFATAFSSSPAASPATCSSISQFTSDSQSDTAGAFDADYSNAIETLEEMYMRILYVLRFSESGRDCPASRDLQIDLEDAALTSWPQMLSNSFIASLTIKGQLEAAGGFSFTILAHFYLTLVLLEDLWYLNRGARKEIKKIARLVSTLNNSTLCTLMQWPTAVLGES</sequence>
<dbReference type="OrthoDB" id="3546279at2759"/>
<dbReference type="PROSITE" id="PS50048">
    <property type="entry name" value="ZN2_CY6_FUNGAL_2"/>
    <property type="match status" value="1"/>
</dbReference>
<reference evidence="7" key="1">
    <citation type="journal article" date="2016" name="Genome Announc.">
        <title>Draft genome sequences of fungus Aspergillus calidoustus.</title>
        <authorList>
            <person name="Horn F."/>
            <person name="Linde J."/>
            <person name="Mattern D.J."/>
            <person name="Walther G."/>
            <person name="Guthke R."/>
            <person name="Scherlach K."/>
            <person name="Martin K."/>
            <person name="Brakhage A.A."/>
            <person name="Petzke L."/>
            <person name="Valiante V."/>
        </authorList>
    </citation>
    <scope>NUCLEOTIDE SEQUENCE [LARGE SCALE GENOMIC DNA]</scope>
    <source>
        <strain evidence="7">SF006504</strain>
    </source>
</reference>
<dbReference type="CDD" id="cd00067">
    <property type="entry name" value="GAL4"/>
    <property type="match status" value="1"/>
</dbReference>
<dbReference type="SMART" id="SM00066">
    <property type="entry name" value="GAL4"/>
    <property type="match status" value="1"/>
</dbReference>
<dbReference type="InterPro" id="IPR001138">
    <property type="entry name" value="Zn2Cys6_DnaBD"/>
</dbReference>
<dbReference type="PANTHER" id="PTHR47657">
    <property type="entry name" value="STEROL REGULATORY ELEMENT-BINDING PROTEIN ECM22"/>
    <property type="match status" value="1"/>
</dbReference>
<dbReference type="Proteomes" id="UP000054771">
    <property type="component" value="Unassembled WGS sequence"/>
</dbReference>
<dbReference type="PANTHER" id="PTHR47657:SF10">
    <property type="entry name" value="ZN(II)2CYS6 TRANSCRIPTION FACTOR (EUROFUNG)"/>
    <property type="match status" value="1"/>
</dbReference>
<evidence type="ECO:0000256" key="3">
    <source>
        <dbReference type="ARBA" id="ARBA00023163"/>
    </source>
</evidence>
<evidence type="ECO:0000259" key="5">
    <source>
        <dbReference type="PROSITE" id="PS50048"/>
    </source>
</evidence>
<dbReference type="GO" id="GO:0000981">
    <property type="term" value="F:DNA-binding transcription factor activity, RNA polymerase II-specific"/>
    <property type="evidence" value="ECO:0007669"/>
    <property type="project" value="InterPro"/>
</dbReference>
<evidence type="ECO:0000313" key="7">
    <source>
        <dbReference type="Proteomes" id="UP000054771"/>
    </source>
</evidence>
<evidence type="ECO:0000256" key="1">
    <source>
        <dbReference type="ARBA" id="ARBA00023015"/>
    </source>
</evidence>
<protein>
    <recommendedName>
        <fullName evidence="5">Zn(2)-C6 fungal-type domain-containing protein</fullName>
    </recommendedName>
</protein>
<dbReference type="InterPro" id="IPR052400">
    <property type="entry name" value="Zn2-C6_fungal_TF"/>
</dbReference>
<keyword evidence="4" id="KW-0539">Nucleus</keyword>
<organism evidence="6 7">
    <name type="scientific">Aspergillus calidoustus</name>
    <dbReference type="NCBI Taxonomy" id="454130"/>
    <lineage>
        <taxon>Eukaryota</taxon>
        <taxon>Fungi</taxon>
        <taxon>Dikarya</taxon>
        <taxon>Ascomycota</taxon>
        <taxon>Pezizomycotina</taxon>
        <taxon>Eurotiomycetes</taxon>
        <taxon>Eurotiomycetidae</taxon>
        <taxon>Eurotiales</taxon>
        <taxon>Aspergillaceae</taxon>
        <taxon>Aspergillus</taxon>
        <taxon>Aspergillus subgen. Nidulantes</taxon>
    </lineage>
</organism>
<dbReference type="AlphaFoldDB" id="A0A0U5GND9"/>
<keyword evidence="3" id="KW-0804">Transcription</keyword>
<evidence type="ECO:0000313" key="6">
    <source>
        <dbReference type="EMBL" id="CEN59797.1"/>
    </source>
</evidence>